<name>A0ABQ1R0R6_9FLAO</name>
<reference evidence="3" key="1">
    <citation type="journal article" date="2019" name="Int. J. Syst. Evol. Microbiol.">
        <title>The Global Catalogue of Microorganisms (GCM) 10K type strain sequencing project: providing services to taxonomists for standard genome sequencing and annotation.</title>
        <authorList>
            <consortium name="The Broad Institute Genomics Platform"/>
            <consortium name="The Broad Institute Genome Sequencing Center for Infectious Disease"/>
            <person name="Wu L."/>
            <person name="Ma J."/>
        </authorList>
    </citation>
    <scope>NUCLEOTIDE SEQUENCE [LARGE SCALE GENOMIC DNA]</scope>
    <source>
        <strain evidence="3">CGMCC 1.12606</strain>
    </source>
</reference>
<gene>
    <name evidence="2" type="ORF">GCM10011361_18720</name>
</gene>
<dbReference type="EMBL" id="BMFH01000001">
    <property type="protein sequence ID" value="GGD52296.1"/>
    <property type="molecule type" value="Genomic_DNA"/>
</dbReference>
<protein>
    <submittedName>
        <fullName evidence="2">Uncharacterized protein</fullName>
    </submittedName>
</protein>
<keyword evidence="1" id="KW-0472">Membrane</keyword>
<keyword evidence="1" id="KW-0812">Transmembrane</keyword>
<organism evidence="2 3">
    <name type="scientific">Muriicola marianensis</name>
    <dbReference type="NCBI Taxonomy" id="1324801"/>
    <lineage>
        <taxon>Bacteria</taxon>
        <taxon>Pseudomonadati</taxon>
        <taxon>Bacteroidota</taxon>
        <taxon>Flavobacteriia</taxon>
        <taxon>Flavobacteriales</taxon>
        <taxon>Flavobacteriaceae</taxon>
        <taxon>Muriicola</taxon>
    </lineage>
</organism>
<evidence type="ECO:0000256" key="1">
    <source>
        <dbReference type="SAM" id="Phobius"/>
    </source>
</evidence>
<keyword evidence="1" id="KW-1133">Transmembrane helix</keyword>
<dbReference type="Proteomes" id="UP000625780">
    <property type="component" value="Unassembled WGS sequence"/>
</dbReference>
<comment type="caution">
    <text evidence="2">The sequence shown here is derived from an EMBL/GenBank/DDBJ whole genome shotgun (WGS) entry which is preliminary data.</text>
</comment>
<keyword evidence="3" id="KW-1185">Reference proteome</keyword>
<sequence>MAKEQLEMIKEADLTNNCPECFNQELKLTFYQKHLISRFFNRTTSEVSHEIKCLTCGSVIYPVSWTDDIERSFEYFQKLTTPRPSSVKLTGLSVWLLVVLLVLLGVSAYLYQAGFFKDLI</sequence>
<feature type="transmembrane region" description="Helical" evidence="1">
    <location>
        <begin position="92"/>
        <end position="111"/>
    </location>
</feature>
<evidence type="ECO:0000313" key="3">
    <source>
        <dbReference type="Proteomes" id="UP000625780"/>
    </source>
</evidence>
<dbReference type="RefSeq" id="WP_188370414.1">
    <property type="nucleotide sequence ID" value="NZ_BMFH01000001.1"/>
</dbReference>
<evidence type="ECO:0000313" key="2">
    <source>
        <dbReference type="EMBL" id="GGD52296.1"/>
    </source>
</evidence>
<proteinExistence type="predicted"/>
<accession>A0ABQ1R0R6</accession>